<reference evidence="2 3" key="1">
    <citation type="submission" date="2024-04" db="EMBL/GenBank/DDBJ databases">
        <title>The reference genome of an endangered Asteraceae, Deinandra increscens subsp. villosa, native to the Central Coast of California.</title>
        <authorList>
            <person name="Guilliams M."/>
            <person name="Hasenstab-Lehman K."/>
            <person name="Meyer R."/>
            <person name="Mcevoy S."/>
        </authorList>
    </citation>
    <scope>NUCLEOTIDE SEQUENCE [LARGE SCALE GENOMIC DNA]</scope>
    <source>
        <tissue evidence="2">Leaf</tissue>
    </source>
</reference>
<organism evidence="2 3">
    <name type="scientific">Deinandra increscens subsp. villosa</name>
    <dbReference type="NCBI Taxonomy" id="3103831"/>
    <lineage>
        <taxon>Eukaryota</taxon>
        <taxon>Viridiplantae</taxon>
        <taxon>Streptophyta</taxon>
        <taxon>Embryophyta</taxon>
        <taxon>Tracheophyta</taxon>
        <taxon>Spermatophyta</taxon>
        <taxon>Magnoliopsida</taxon>
        <taxon>eudicotyledons</taxon>
        <taxon>Gunneridae</taxon>
        <taxon>Pentapetalae</taxon>
        <taxon>asterids</taxon>
        <taxon>campanulids</taxon>
        <taxon>Asterales</taxon>
        <taxon>Asteraceae</taxon>
        <taxon>Asteroideae</taxon>
        <taxon>Heliantheae alliance</taxon>
        <taxon>Madieae</taxon>
        <taxon>Madiinae</taxon>
        <taxon>Deinandra</taxon>
    </lineage>
</organism>
<proteinExistence type="predicted"/>
<evidence type="ECO:0000313" key="2">
    <source>
        <dbReference type="EMBL" id="KAK9050840.1"/>
    </source>
</evidence>
<name>A0AAP0CBA1_9ASTR</name>
<dbReference type="Proteomes" id="UP001408789">
    <property type="component" value="Unassembled WGS sequence"/>
</dbReference>
<dbReference type="Pfam" id="PF03004">
    <property type="entry name" value="Transposase_24"/>
    <property type="match status" value="1"/>
</dbReference>
<dbReference type="EMBL" id="JBCNJP010000088">
    <property type="protein sequence ID" value="KAK9050840.1"/>
    <property type="molecule type" value="Genomic_DNA"/>
</dbReference>
<evidence type="ECO:0000313" key="3">
    <source>
        <dbReference type="Proteomes" id="UP001408789"/>
    </source>
</evidence>
<keyword evidence="3" id="KW-1185">Reference proteome</keyword>
<comment type="caution">
    <text evidence="2">The sequence shown here is derived from an EMBL/GenBank/DDBJ whole genome shotgun (WGS) entry which is preliminary data.</text>
</comment>
<sequence length="291" mass="33457">MYRYDPKCAYATKEAFENVMKARYPDIMSDWRSKSKQKAIKAGHFIPPREHNFKVICNYPPNGVDLDRWRKMCKAWDTEKWLQRSECARKNRMSADSSGVISCHTGGSMGYDEHRINLKKDLGREPTFKELFFATHLTKDSKQKFKSGECQSMEELEFCTPRSKEAFGSYETAMLQKYGKEHDDSDLWVGKQGGRGSRIFGIGSSDPQFVVTGKLSTMGSGPLVADYQRSQKRVHELEARVKNMESQLAQVMEKEREARDQEQAKFTKILQQQMAAFMRQFGQAHGNEPSS</sequence>
<keyword evidence="1" id="KW-0175">Coiled coil</keyword>
<feature type="coiled-coil region" evidence="1">
    <location>
        <begin position="227"/>
        <end position="264"/>
    </location>
</feature>
<gene>
    <name evidence="2" type="ORF">SSX86_030189</name>
</gene>
<evidence type="ECO:0000256" key="1">
    <source>
        <dbReference type="SAM" id="Coils"/>
    </source>
</evidence>
<dbReference type="PANTHER" id="PTHR33411:SF33">
    <property type="entry name" value="TRANSPOSASE, PTTA_EN_SPM, PLANT-RELATED"/>
    <property type="match status" value="1"/>
</dbReference>
<dbReference type="InterPro" id="IPR004252">
    <property type="entry name" value="Probable_transposase_24"/>
</dbReference>
<dbReference type="PANTHER" id="PTHR33411">
    <property type="entry name" value="OS08G0392500 PROTEIN"/>
    <property type="match status" value="1"/>
</dbReference>
<evidence type="ECO:0008006" key="4">
    <source>
        <dbReference type="Google" id="ProtNLM"/>
    </source>
</evidence>
<protein>
    <recommendedName>
        <fullName evidence="4">Transposase, Ptta/En/Spm, plant</fullName>
    </recommendedName>
</protein>
<accession>A0AAP0CBA1</accession>
<dbReference type="AlphaFoldDB" id="A0AAP0CBA1"/>